<reference evidence="1 2" key="1">
    <citation type="submission" date="2014-01" db="EMBL/GenBank/DDBJ databases">
        <title>Diversity of human cytomegalovirus.</title>
        <authorList>
            <person name="Wilkie G.S."/>
            <person name="Zavattoni M."/>
            <person name="Davison A.J."/>
        </authorList>
    </citation>
    <scope>NUCLEOTIDE SEQUENCE [LARGE SCALE GENOMIC DNA]</scope>
    <source>
        <strain evidence="1">UKNEQAS1</strain>
    </source>
</reference>
<organismHost>
    <name type="scientific">Homo sapiens</name>
    <name type="common">Human</name>
    <dbReference type="NCBI Taxonomy" id="9606"/>
</organismHost>
<organism evidence="1 2">
    <name type="scientific">Human cytomegalovirus</name>
    <name type="common">HHV-5</name>
    <name type="synonym">Human herpesvirus 5</name>
    <dbReference type="NCBI Taxonomy" id="10359"/>
    <lineage>
        <taxon>Viruses</taxon>
        <taxon>Duplodnaviria</taxon>
        <taxon>Heunggongvirae</taxon>
        <taxon>Peploviricota</taxon>
        <taxon>Herviviricetes</taxon>
        <taxon>Herpesvirales</taxon>
        <taxon>Orthoherpesviridae</taxon>
        <taxon>Betaherpesvirinae</taxon>
        <taxon>Cytomegalovirus</taxon>
        <taxon>Cytomegalovirus humanbeta5</taxon>
    </lineage>
</organism>
<accession>A0A0A0PPQ5</accession>
<dbReference type="Proteomes" id="UP000169234">
    <property type="component" value="Genome"/>
</dbReference>
<proteinExistence type="predicted"/>
<evidence type="ECO:0000313" key="1">
    <source>
        <dbReference type="EMBL" id="AHJ86208.1"/>
    </source>
</evidence>
<dbReference type="EMBL" id="KJ361971">
    <property type="protein sequence ID" value="AHJ86208.1"/>
    <property type="molecule type" value="Genomic_DNA"/>
</dbReference>
<gene>
    <name evidence="1" type="primary">UL147A</name>
</gene>
<evidence type="ECO:0000313" key="2">
    <source>
        <dbReference type="Proteomes" id="UP000169234"/>
    </source>
</evidence>
<name>A0A0A0PPQ5_HCMV</name>
<sequence length="75" mass="8263">MSLFYRAVALGTLSALVWYSTSILAEINENSCSSSSADHEDCEEPDEIVREEQDYRALLAFSLVICGTLLVTCVI</sequence>
<protein>
    <submittedName>
        <fullName evidence="1">Membrane protein UL147A</fullName>
    </submittedName>
</protein>